<evidence type="ECO:0000256" key="2">
    <source>
        <dbReference type="ARBA" id="ARBA00022737"/>
    </source>
</evidence>
<dbReference type="PANTHER" id="PTHR46652:SF3">
    <property type="entry name" value="LEUCINE-RICH REPEAT-CONTAINING PROTEIN 9"/>
    <property type="match status" value="1"/>
</dbReference>
<dbReference type="InterPro" id="IPR032675">
    <property type="entry name" value="LRR_dom_sf"/>
</dbReference>
<dbReference type="PANTHER" id="PTHR46652">
    <property type="entry name" value="LEUCINE-RICH REPEAT AND IQ DOMAIN-CONTAINING PROTEIN 1-RELATED"/>
    <property type="match status" value="1"/>
</dbReference>
<dbReference type="PROSITE" id="PS51257">
    <property type="entry name" value="PROKAR_LIPOPROTEIN"/>
    <property type="match status" value="1"/>
</dbReference>
<dbReference type="SMART" id="SM00369">
    <property type="entry name" value="LRR_TYP"/>
    <property type="match status" value="3"/>
</dbReference>
<feature type="signal peptide" evidence="3">
    <location>
        <begin position="1"/>
        <end position="23"/>
    </location>
</feature>
<name>A0A2Z5G9H8_9BACT</name>
<dbReference type="SUPFAM" id="SSF52058">
    <property type="entry name" value="L domain-like"/>
    <property type="match status" value="1"/>
</dbReference>
<keyword evidence="4" id="KW-0614">Plasmid</keyword>
<keyword evidence="3" id="KW-0732">Signal</keyword>
<gene>
    <name evidence="4" type="ORF">ACPOL_6730</name>
</gene>
<protein>
    <submittedName>
        <fullName evidence="4">Internalin, putative</fullName>
    </submittedName>
</protein>
<geneLocation type="plasmid" evidence="5">
    <name>pacpol1</name>
</geneLocation>
<dbReference type="InterPro" id="IPR003591">
    <property type="entry name" value="Leu-rich_rpt_typical-subtyp"/>
</dbReference>
<accession>A0A2Z5G9H8</accession>
<feature type="chain" id="PRO_5016352504" evidence="3">
    <location>
        <begin position="24"/>
        <end position="307"/>
    </location>
</feature>
<dbReference type="InterPro" id="IPR001611">
    <property type="entry name" value="Leu-rich_rpt"/>
</dbReference>
<dbReference type="PROSITE" id="PS51450">
    <property type="entry name" value="LRR"/>
    <property type="match status" value="2"/>
</dbReference>
<dbReference type="KEGG" id="abas:ACPOL_6730"/>
<dbReference type="Proteomes" id="UP000253606">
    <property type="component" value="Plasmid pACPOL1"/>
</dbReference>
<dbReference type="InterPro" id="IPR050836">
    <property type="entry name" value="SDS22/Internalin_LRR"/>
</dbReference>
<keyword evidence="1" id="KW-0433">Leucine-rich repeat</keyword>
<dbReference type="AlphaFoldDB" id="A0A2Z5G9H8"/>
<dbReference type="Gene3D" id="3.80.10.10">
    <property type="entry name" value="Ribonuclease Inhibitor"/>
    <property type="match status" value="1"/>
</dbReference>
<reference evidence="4 5" key="1">
    <citation type="journal article" date="2018" name="Front. Microbiol.">
        <title>Hydrolytic Capabilities as a Key to Environmental Success: Chitinolytic and Cellulolytic Acidobacteria From Acidic Sub-arctic Soils and Boreal Peatlands.</title>
        <authorList>
            <person name="Belova S.E."/>
            <person name="Ravin N.V."/>
            <person name="Pankratov T.A."/>
            <person name="Rakitin A.L."/>
            <person name="Ivanova A.A."/>
            <person name="Beletsky A.V."/>
            <person name="Mardanov A.V."/>
            <person name="Sinninghe Damste J.S."/>
            <person name="Dedysh S.N."/>
        </authorList>
    </citation>
    <scope>NUCLEOTIDE SEQUENCE [LARGE SCALE GENOMIC DNA]</scope>
    <source>
        <strain evidence="4 5">SBC82</strain>
        <plasmid evidence="5">pacpol1</plasmid>
    </source>
</reference>
<proteinExistence type="predicted"/>
<evidence type="ECO:0000313" key="4">
    <source>
        <dbReference type="EMBL" id="AXC15942.1"/>
    </source>
</evidence>
<dbReference type="EMBL" id="CP030841">
    <property type="protein sequence ID" value="AXC15942.1"/>
    <property type="molecule type" value="Genomic_DNA"/>
</dbReference>
<evidence type="ECO:0000256" key="3">
    <source>
        <dbReference type="SAM" id="SignalP"/>
    </source>
</evidence>
<organism evidence="4 5">
    <name type="scientific">Acidisarcina polymorpha</name>
    <dbReference type="NCBI Taxonomy" id="2211140"/>
    <lineage>
        <taxon>Bacteria</taxon>
        <taxon>Pseudomonadati</taxon>
        <taxon>Acidobacteriota</taxon>
        <taxon>Terriglobia</taxon>
        <taxon>Terriglobales</taxon>
        <taxon>Acidobacteriaceae</taxon>
        <taxon>Acidisarcina</taxon>
    </lineage>
</organism>
<evidence type="ECO:0000256" key="1">
    <source>
        <dbReference type="ARBA" id="ARBA00022614"/>
    </source>
</evidence>
<evidence type="ECO:0000313" key="5">
    <source>
        <dbReference type="Proteomes" id="UP000253606"/>
    </source>
</evidence>
<sequence length="307" mass="33539">MCQKLRMALIAVIIMGTGSSLIAQTFLQACTQSDASKKDDDGLSADVDSLKTATASFVGNVEGFNCTMYDRALKKMHGLQLSGHNFHHLELLQDMHALESLDISRNGLTTASGVGHLSHLKAIDVSLNNISDITELPALSNLESLRMEDNQVNDIHAIAALGDLRELWADFNSISDISPIGNLPNLLWVHLSSNKIERLSGFETFLSTPGIFDISNNEIKDFGLLDETLRKRVIITGNPAQKEQLDALLTKVPAMIVELYGDTLTVESIKDSYAEHKDVVGCPAPSSVTYKSGFDFTRYSPACGPEW</sequence>
<keyword evidence="2" id="KW-0677">Repeat</keyword>
<keyword evidence="5" id="KW-1185">Reference proteome</keyword>